<protein>
    <recommendedName>
        <fullName evidence="5">Lipopolysaccharide kinase (Kdo/WaaP) family protein</fullName>
    </recommendedName>
</protein>
<evidence type="ECO:0000313" key="1">
    <source>
        <dbReference type="EMBL" id="RGL87504.1"/>
    </source>
</evidence>
<dbReference type="EMBL" id="QSSN01000005">
    <property type="protein sequence ID" value="RGL87504.1"/>
    <property type="molecule type" value="Genomic_DNA"/>
</dbReference>
<dbReference type="Gene3D" id="1.10.510.10">
    <property type="entry name" value="Transferase(Phosphotransferase) domain 1"/>
    <property type="match status" value="1"/>
</dbReference>
<comment type="caution">
    <text evidence="1">The sequence shown here is derived from an EMBL/GenBank/DDBJ whole genome shotgun (WGS) entry which is preliminary data.</text>
</comment>
<dbReference type="SUPFAM" id="SSF56112">
    <property type="entry name" value="Protein kinase-like (PK-like)"/>
    <property type="match status" value="1"/>
</dbReference>
<reference evidence="3 4" key="1">
    <citation type="submission" date="2018-08" db="EMBL/GenBank/DDBJ databases">
        <title>A genome reference for cultivated species of the human gut microbiota.</title>
        <authorList>
            <person name="Zou Y."/>
            <person name="Xue W."/>
            <person name="Luo G."/>
        </authorList>
    </citation>
    <scope>NUCLEOTIDE SEQUENCE [LARGE SCALE GENOMIC DNA]</scope>
    <source>
        <strain evidence="2 4">AM09-18</strain>
        <strain evidence="1 3">TF05-18</strain>
    </source>
</reference>
<gene>
    <name evidence="2" type="ORF">DW105_06565</name>
    <name evidence="1" type="ORF">DXC44_06485</name>
</gene>
<evidence type="ECO:0000313" key="4">
    <source>
        <dbReference type="Proteomes" id="UP000283958"/>
    </source>
</evidence>
<dbReference type="InterPro" id="IPR011009">
    <property type="entry name" value="Kinase-like_dom_sf"/>
</dbReference>
<accession>A0A396AXI8</accession>
<sequence length="251" mass="30026">MKIVIHPEFADAASFIKQLPQFFEQEGELLYDSRNKVKRYKVNGKDMVVKRYKRPNMIQRIVYTFFKKSKTERAYLFAGMLRERGFDTPHEVAYIEQRKNGLFLDGYFVSLNCSYPPLSELLRKRDFDRHPADELAAYMVELHKKGVLHGDLNLTNILYHTDKKGQYEFTLIDTNRSKFKPAPDRQECLENLKRLTHSKALLRYIVIQYATLREWNPRECTLEVFRYLLLFEQKRKKKRKLQSWIGIKNNC</sequence>
<dbReference type="RefSeq" id="WP_117677964.1">
    <property type="nucleotide sequence ID" value="NZ_JACBPU010000002.1"/>
</dbReference>
<dbReference type="Proteomes" id="UP000283958">
    <property type="component" value="Unassembled WGS sequence"/>
</dbReference>
<dbReference type="Proteomes" id="UP000261278">
    <property type="component" value="Unassembled WGS sequence"/>
</dbReference>
<name>A0A396AXI8_PHOVU</name>
<organism evidence="1 3">
    <name type="scientific">Phocaeicola vulgatus</name>
    <name type="common">Bacteroides vulgatus</name>
    <dbReference type="NCBI Taxonomy" id="821"/>
    <lineage>
        <taxon>Bacteria</taxon>
        <taxon>Pseudomonadati</taxon>
        <taxon>Bacteroidota</taxon>
        <taxon>Bacteroidia</taxon>
        <taxon>Bacteroidales</taxon>
        <taxon>Bacteroidaceae</taxon>
        <taxon>Phocaeicola</taxon>
    </lineage>
</organism>
<dbReference type="Pfam" id="PF06293">
    <property type="entry name" value="Kdo"/>
    <property type="match status" value="1"/>
</dbReference>
<evidence type="ECO:0000313" key="2">
    <source>
        <dbReference type="EMBL" id="RHJ78463.1"/>
    </source>
</evidence>
<proteinExistence type="predicted"/>
<evidence type="ECO:0008006" key="5">
    <source>
        <dbReference type="Google" id="ProtNLM"/>
    </source>
</evidence>
<dbReference type="AlphaFoldDB" id="A0A396AXI8"/>
<dbReference type="EMBL" id="QRMN01000011">
    <property type="protein sequence ID" value="RHJ78463.1"/>
    <property type="molecule type" value="Genomic_DNA"/>
</dbReference>
<evidence type="ECO:0000313" key="3">
    <source>
        <dbReference type="Proteomes" id="UP000261278"/>
    </source>
</evidence>